<dbReference type="OrthoDB" id="5701347at2"/>
<dbReference type="AlphaFoldDB" id="A0A3N1P2J5"/>
<dbReference type="PROSITE" id="PS51257">
    <property type="entry name" value="PROKAR_LIPOPROTEIN"/>
    <property type="match status" value="1"/>
</dbReference>
<accession>A0A3N1P2J5</accession>
<keyword evidence="2" id="KW-1185">Reference proteome</keyword>
<proteinExistence type="predicted"/>
<reference evidence="1 2" key="1">
    <citation type="submission" date="2018-11" db="EMBL/GenBank/DDBJ databases">
        <title>Genomic Encyclopedia of Type Strains, Phase IV (KMG-IV): sequencing the most valuable type-strain genomes for metagenomic binning, comparative biology and taxonomic classification.</title>
        <authorList>
            <person name="Goeker M."/>
        </authorList>
    </citation>
    <scope>NUCLEOTIDE SEQUENCE [LARGE SCALE GENOMIC DNA]</scope>
    <source>
        <strain evidence="1 2">DSM 16974</strain>
    </source>
</reference>
<comment type="caution">
    <text evidence="1">The sequence shown here is derived from an EMBL/GenBank/DDBJ whole genome shotgun (WGS) entry which is preliminary data.</text>
</comment>
<sequence length="178" mass="20162">MNRILSLIVMTASLILMGCDESHVQVTHVNDSPHRGSDFVPYLKTFNIIDSYGVDTALDPGVPLTFDPYVDAGIFEIDWQVNSLEDYQVSFRLNDRPSLTGSYGVYTEVCGEGLPCDQEAIRICQYYPDLTMACGLDDYVTDVSPLIYELPEKLYAVLEVCDLDSSYCEYDYYPVWLE</sequence>
<gene>
    <name evidence="1" type="ORF">EDC38_1581</name>
</gene>
<evidence type="ECO:0000313" key="2">
    <source>
        <dbReference type="Proteomes" id="UP000273643"/>
    </source>
</evidence>
<name>A0A3N1P2J5_9GAMM</name>
<evidence type="ECO:0000313" key="1">
    <source>
        <dbReference type="EMBL" id="ROQ20960.1"/>
    </source>
</evidence>
<dbReference type="RefSeq" id="WP_123638027.1">
    <property type="nucleotide sequence ID" value="NZ_RJUK01000001.1"/>
</dbReference>
<dbReference type="Proteomes" id="UP000273643">
    <property type="component" value="Unassembled WGS sequence"/>
</dbReference>
<dbReference type="EMBL" id="RJUK01000001">
    <property type="protein sequence ID" value="ROQ20960.1"/>
    <property type="molecule type" value="Genomic_DNA"/>
</dbReference>
<protein>
    <recommendedName>
        <fullName evidence="3">Lipoprotein</fullName>
    </recommendedName>
</protein>
<evidence type="ECO:0008006" key="3">
    <source>
        <dbReference type="Google" id="ProtNLM"/>
    </source>
</evidence>
<organism evidence="1 2">
    <name type="scientific">Marinimicrobium koreense</name>
    <dbReference type="NCBI Taxonomy" id="306545"/>
    <lineage>
        <taxon>Bacteria</taxon>
        <taxon>Pseudomonadati</taxon>
        <taxon>Pseudomonadota</taxon>
        <taxon>Gammaproteobacteria</taxon>
        <taxon>Cellvibrionales</taxon>
        <taxon>Cellvibrionaceae</taxon>
        <taxon>Marinimicrobium</taxon>
    </lineage>
</organism>